<dbReference type="OrthoDB" id="3609at2759"/>
<dbReference type="PANTHER" id="PTHR21708">
    <property type="entry name" value="PROBABLE 2-DEHYDROPANTOATE 2-REDUCTASE"/>
    <property type="match status" value="1"/>
</dbReference>
<organism evidence="3 4">
    <name type="scientific">Amanita muscaria (strain Koide BX008)</name>
    <dbReference type="NCBI Taxonomy" id="946122"/>
    <lineage>
        <taxon>Eukaryota</taxon>
        <taxon>Fungi</taxon>
        <taxon>Dikarya</taxon>
        <taxon>Basidiomycota</taxon>
        <taxon>Agaricomycotina</taxon>
        <taxon>Agaricomycetes</taxon>
        <taxon>Agaricomycetidae</taxon>
        <taxon>Agaricales</taxon>
        <taxon>Pluteineae</taxon>
        <taxon>Amanitaceae</taxon>
        <taxon>Amanita</taxon>
    </lineage>
</organism>
<evidence type="ECO:0000313" key="4">
    <source>
        <dbReference type="Proteomes" id="UP000054549"/>
    </source>
</evidence>
<dbReference type="InterPro" id="IPR008927">
    <property type="entry name" value="6-PGluconate_DH-like_C_sf"/>
</dbReference>
<dbReference type="Pfam" id="PF08546">
    <property type="entry name" value="ApbA_C"/>
    <property type="match status" value="1"/>
</dbReference>
<feature type="domain" description="Ketopantoate reductase C-terminal" evidence="2">
    <location>
        <begin position="266"/>
        <end position="348"/>
    </location>
</feature>
<dbReference type="Pfam" id="PF02558">
    <property type="entry name" value="ApbA"/>
    <property type="match status" value="1"/>
</dbReference>
<evidence type="ECO:0008006" key="5">
    <source>
        <dbReference type="Google" id="ProtNLM"/>
    </source>
</evidence>
<reference evidence="3 4" key="1">
    <citation type="submission" date="2014-04" db="EMBL/GenBank/DDBJ databases">
        <title>Evolutionary Origins and Diversification of the Mycorrhizal Mutualists.</title>
        <authorList>
            <consortium name="DOE Joint Genome Institute"/>
            <consortium name="Mycorrhizal Genomics Consortium"/>
            <person name="Kohler A."/>
            <person name="Kuo A."/>
            <person name="Nagy L.G."/>
            <person name="Floudas D."/>
            <person name="Copeland A."/>
            <person name="Barry K.W."/>
            <person name="Cichocki N."/>
            <person name="Veneault-Fourrey C."/>
            <person name="LaButti K."/>
            <person name="Lindquist E.A."/>
            <person name="Lipzen A."/>
            <person name="Lundell T."/>
            <person name="Morin E."/>
            <person name="Murat C."/>
            <person name="Riley R."/>
            <person name="Ohm R."/>
            <person name="Sun H."/>
            <person name="Tunlid A."/>
            <person name="Henrissat B."/>
            <person name="Grigoriev I.V."/>
            <person name="Hibbett D.S."/>
            <person name="Martin F."/>
        </authorList>
    </citation>
    <scope>NUCLEOTIDE SEQUENCE [LARGE SCALE GENOMIC DNA]</scope>
    <source>
        <strain evidence="3 4">Koide BX008</strain>
    </source>
</reference>
<sequence length="358" mass="39100">MKDILLVGFGAIGAVCSLALKRGGKARVTVVARSNYDVIKNQGAIFHSSTYGEIQGWRPDRLCKSVAEAADRSYSHVFIASKAVPELTKTPEILAPFLRAPYADKYPQPTYVLLQNGLEVEKDLYKAIVNLDKGEPRVVGTSMHIGANLSKPNEVVHTISGPISIGLYRPDDTATTKNTAEEASVLNETEDMISAGGIKVEVVPQIRWAKFRKNIINVTFASITALTRYPLPALYRPPPTQETGPYEPFVHPVTKDKIATYTLPNVKAVMLEMLALGHAIGIPDWNEGITTSHIEATLKLVISLHERADSVHKPSMMLDVENGLPLEVEPILGEVVRLAEQYKVDIPVGVNACQSRGS</sequence>
<proteinExistence type="predicted"/>
<name>A0A0C2SRW3_AMAMK</name>
<dbReference type="Proteomes" id="UP000054549">
    <property type="component" value="Unassembled WGS sequence"/>
</dbReference>
<dbReference type="InterPro" id="IPR013332">
    <property type="entry name" value="KPR_N"/>
</dbReference>
<protein>
    <recommendedName>
        <fullName evidence="5">2-dehydropantoate 2-reductase</fullName>
    </recommendedName>
</protein>
<dbReference type="InterPro" id="IPR013752">
    <property type="entry name" value="KPA_reductase"/>
</dbReference>
<dbReference type="EMBL" id="KN818238">
    <property type="protein sequence ID" value="KIL66020.1"/>
    <property type="molecule type" value="Genomic_DNA"/>
</dbReference>
<dbReference type="SUPFAM" id="SSF48179">
    <property type="entry name" value="6-phosphogluconate dehydrogenase C-terminal domain-like"/>
    <property type="match status" value="1"/>
</dbReference>
<dbReference type="AlphaFoldDB" id="A0A0C2SRW3"/>
<dbReference type="InParanoid" id="A0A0C2SRW3"/>
<dbReference type="InterPro" id="IPR013328">
    <property type="entry name" value="6PGD_dom2"/>
</dbReference>
<dbReference type="Gene3D" id="3.40.50.720">
    <property type="entry name" value="NAD(P)-binding Rossmann-like Domain"/>
    <property type="match status" value="1"/>
</dbReference>
<dbReference type="InterPro" id="IPR051402">
    <property type="entry name" value="KPR-Related"/>
</dbReference>
<evidence type="ECO:0000313" key="3">
    <source>
        <dbReference type="EMBL" id="KIL66020.1"/>
    </source>
</evidence>
<evidence type="ECO:0000259" key="2">
    <source>
        <dbReference type="Pfam" id="PF08546"/>
    </source>
</evidence>
<dbReference type="Gene3D" id="1.10.1040.10">
    <property type="entry name" value="N-(1-d-carboxylethyl)-l-norvaline Dehydrogenase, domain 2"/>
    <property type="match status" value="1"/>
</dbReference>
<keyword evidence="4" id="KW-1185">Reference proteome</keyword>
<dbReference type="PANTHER" id="PTHR21708:SF43">
    <property type="entry name" value="KETOPANTOATE REDUCTASE C-TERMINAL DOMAIN-CONTAINING PROTEIN"/>
    <property type="match status" value="1"/>
</dbReference>
<dbReference type="GO" id="GO:0005737">
    <property type="term" value="C:cytoplasm"/>
    <property type="evidence" value="ECO:0007669"/>
    <property type="project" value="TreeGrafter"/>
</dbReference>
<evidence type="ECO:0000259" key="1">
    <source>
        <dbReference type="Pfam" id="PF02558"/>
    </source>
</evidence>
<accession>A0A0C2SRW3</accession>
<dbReference type="HOGENOM" id="CLU_031468_2_1_1"/>
<feature type="domain" description="Ketopantoate reductase N-terminal" evidence="1">
    <location>
        <begin position="4"/>
        <end position="168"/>
    </location>
</feature>
<gene>
    <name evidence="3" type="ORF">M378DRAFT_161232</name>
</gene>